<organism evidence="2 3">
    <name type="scientific">Mycobacterium ulcerans str. Harvey</name>
    <dbReference type="NCBI Taxonomy" id="1299332"/>
    <lineage>
        <taxon>Bacteria</taxon>
        <taxon>Bacillati</taxon>
        <taxon>Actinomycetota</taxon>
        <taxon>Actinomycetes</taxon>
        <taxon>Mycobacteriales</taxon>
        <taxon>Mycobacteriaceae</taxon>
        <taxon>Mycobacterium</taxon>
        <taxon>Mycobacterium ulcerans group</taxon>
    </lineage>
</organism>
<sequence length="59" mass="6459">MPGGRSLEHHARLGRIRGYRAPICRDDAAQVIRRLGGCQGKAPSIGKNGMERRPAESTF</sequence>
<feature type="compositionally biased region" description="Basic and acidic residues" evidence="1">
    <location>
        <begin position="49"/>
        <end position="59"/>
    </location>
</feature>
<feature type="region of interest" description="Disordered" evidence="1">
    <location>
        <begin position="38"/>
        <end position="59"/>
    </location>
</feature>
<comment type="caution">
    <text evidence="2">The sequence shown here is derived from an EMBL/GenBank/DDBJ whole genome shotgun (WGS) entry which is preliminary data.</text>
</comment>
<name>A0ABP3A435_MYCUL</name>
<dbReference type="Proteomes" id="UP000020681">
    <property type="component" value="Unassembled WGS sequence"/>
</dbReference>
<evidence type="ECO:0000256" key="1">
    <source>
        <dbReference type="SAM" id="MobiDB-lite"/>
    </source>
</evidence>
<dbReference type="EMBL" id="JAOL01000178">
    <property type="protein sequence ID" value="EUA86248.1"/>
    <property type="molecule type" value="Genomic_DNA"/>
</dbReference>
<reference evidence="2 3" key="1">
    <citation type="submission" date="2014-01" db="EMBL/GenBank/DDBJ databases">
        <authorList>
            <person name="Dobos K."/>
            <person name="Lenaerts A."/>
            <person name="Ordway D."/>
            <person name="DeGroote M.A."/>
            <person name="Parker T."/>
            <person name="Sizemore C."/>
            <person name="Tallon L.J."/>
            <person name="Sadzewicz L.K."/>
            <person name="Sengamalay N."/>
            <person name="Fraser C.M."/>
            <person name="Hine E."/>
            <person name="Shefchek K.A."/>
            <person name="Das S.P."/>
            <person name="Tettelin H."/>
        </authorList>
    </citation>
    <scope>NUCLEOTIDE SEQUENCE [LARGE SCALE GENOMIC DNA]</scope>
    <source>
        <strain evidence="2 3">Harvey</strain>
    </source>
</reference>
<keyword evidence="3" id="KW-1185">Reference proteome</keyword>
<gene>
    <name evidence="2" type="ORF">I551_7304</name>
</gene>
<evidence type="ECO:0000313" key="3">
    <source>
        <dbReference type="Proteomes" id="UP000020681"/>
    </source>
</evidence>
<accession>A0ABP3A435</accession>
<proteinExistence type="predicted"/>
<protein>
    <submittedName>
        <fullName evidence="2">Uncharacterized protein</fullName>
    </submittedName>
</protein>
<evidence type="ECO:0000313" key="2">
    <source>
        <dbReference type="EMBL" id="EUA86248.1"/>
    </source>
</evidence>